<dbReference type="PROSITE" id="PS01124">
    <property type="entry name" value="HTH_ARAC_FAMILY_2"/>
    <property type="match status" value="1"/>
</dbReference>
<dbReference type="InterPro" id="IPR014710">
    <property type="entry name" value="RmlC-like_jellyroll"/>
</dbReference>
<dbReference type="SUPFAM" id="SSF46689">
    <property type="entry name" value="Homeodomain-like"/>
    <property type="match status" value="2"/>
</dbReference>
<comment type="caution">
    <text evidence="7">The sequence shown here is derived from an EMBL/GenBank/DDBJ whole genome shotgun (WGS) entry which is preliminary data.</text>
</comment>
<keyword evidence="3" id="KW-0238">DNA-binding</keyword>
<dbReference type="Pfam" id="PF02311">
    <property type="entry name" value="AraC_binding"/>
    <property type="match status" value="1"/>
</dbReference>
<dbReference type="Gene3D" id="2.60.120.10">
    <property type="entry name" value="Jelly Rolls"/>
    <property type="match status" value="1"/>
</dbReference>
<feature type="domain" description="HTH araC/xylS-type" evidence="6">
    <location>
        <begin position="191"/>
        <end position="289"/>
    </location>
</feature>
<evidence type="ECO:0000256" key="1">
    <source>
        <dbReference type="ARBA" id="ARBA00022490"/>
    </source>
</evidence>
<dbReference type="PANTHER" id="PTHR46796:SF13">
    <property type="entry name" value="HTH-TYPE TRANSCRIPTIONAL ACTIVATOR RHAS"/>
    <property type="match status" value="1"/>
</dbReference>
<dbReference type="PROSITE" id="PS00041">
    <property type="entry name" value="HTH_ARAC_FAMILY_1"/>
    <property type="match status" value="1"/>
</dbReference>
<organism evidence="7 8">
    <name type="scientific">Thalassobacterium maritimum</name>
    <dbReference type="NCBI Taxonomy" id="3041265"/>
    <lineage>
        <taxon>Bacteria</taxon>
        <taxon>Pseudomonadati</taxon>
        <taxon>Verrucomicrobiota</taxon>
        <taxon>Opitutia</taxon>
        <taxon>Puniceicoccales</taxon>
        <taxon>Coraliomargaritaceae</taxon>
        <taxon>Thalassobacterium</taxon>
    </lineage>
</organism>
<sequence length="302" mass="35043">MAFIGQISDVFPSQISDPKNYYEGTDLPNRIICSNVIVFERLTWKSLQQQHVANRMHHRYVLMRVLKSSGIVSVDGQNYQLDVGDALLVTPYQFHHYIEIESDPLRWLFITFELEQGQPALADLSYRRLQPDLQTHQLWGEVANLWSSEQGASRVELIPTLDRLLARLHVTTLRLPQQELEGATTGHGWIAQVESLIKRSVREGWTFEEVAQRAGFSERHLRERFERQMGLSLRAYRSQYQFQTAISLMRDAKCSLADVAELSGFNSQPVFTRFIRRMAGRTPRELCRQVREGRYEQSTELS</sequence>
<dbReference type="RefSeq" id="WP_308951384.1">
    <property type="nucleotide sequence ID" value="NZ_JARXHW010000039.1"/>
</dbReference>
<dbReference type="InterPro" id="IPR050204">
    <property type="entry name" value="AraC_XylS_family_regulators"/>
</dbReference>
<keyword evidence="2" id="KW-0805">Transcription regulation</keyword>
<name>A0ABU1AYL8_9BACT</name>
<dbReference type="Gene3D" id="1.10.10.60">
    <property type="entry name" value="Homeodomain-like"/>
    <property type="match status" value="1"/>
</dbReference>
<dbReference type="InterPro" id="IPR037923">
    <property type="entry name" value="HTH-like"/>
</dbReference>
<evidence type="ECO:0000256" key="3">
    <source>
        <dbReference type="ARBA" id="ARBA00023125"/>
    </source>
</evidence>
<dbReference type="SMART" id="SM00342">
    <property type="entry name" value="HTH_ARAC"/>
    <property type="match status" value="1"/>
</dbReference>
<dbReference type="InterPro" id="IPR009057">
    <property type="entry name" value="Homeodomain-like_sf"/>
</dbReference>
<dbReference type="Proteomes" id="UP001225316">
    <property type="component" value="Unassembled WGS sequence"/>
</dbReference>
<dbReference type="InterPro" id="IPR018062">
    <property type="entry name" value="HTH_AraC-typ_CS"/>
</dbReference>
<dbReference type="InterPro" id="IPR003313">
    <property type="entry name" value="AraC-bd"/>
</dbReference>
<evidence type="ECO:0000256" key="5">
    <source>
        <dbReference type="ARBA" id="ARBA00023163"/>
    </source>
</evidence>
<keyword evidence="8" id="KW-1185">Reference proteome</keyword>
<keyword evidence="5" id="KW-0804">Transcription</keyword>
<dbReference type="SUPFAM" id="SSF51215">
    <property type="entry name" value="Regulatory protein AraC"/>
    <property type="match status" value="1"/>
</dbReference>
<evidence type="ECO:0000259" key="6">
    <source>
        <dbReference type="PROSITE" id="PS01124"/>
    </source>
</evidence>
<dbReference type="InterPro" id="IPR018060">
    <property type="entry name" value="HTH_AraC"/>
</dbReference>
<proteinExistence type="predicted"/>
<evidence type="ECO:0000313" key="8">
    <source>
        <dbReference type="Proteomes" id="UP001225316"/>
    </source>
</evidence>
<keyword evidence="4" id="KW-0010">Activator</keyword>
<dbReference type="PANTHER" id="PTHR46796">
    <property type="entry name" value="HTH-TYPE TRANSCRIPTIONAL ACTIVATOR RHAS-RELATED"/>
    <property type="match status" value="1"/>
</dbReference>
<dbReference type="EMBL" id="JARXHW010000039">
    <property type="protein sequence ID" value="MDQ8208727.1"/>
    <property type="molecule type" value="Genomic_DNA"/>
</dbReference>
<protein>
    <submittedName>
        <fullName evidence="7">AraC family transcriptional regulator</fullName>
    </submittedName>
</protein>
<gene>
    <name evidence="7" type="ORF">QEH52_14465</name>
</gene>
<accession>A0ABU1AYL8</accession>
<evidence type="ECO:0000256" key="2">
    <source>
        <dbReference type="ARBA" id="ARBA00023015"/>
    </source>
</evidence>
<evidence type="ECO:0000313" key="7">
    <source>
        <dbReference type="EMBL" id="MDQ8208727.1"/>
    </source>
</evidence>
<evidence type="ECO:0000256" key="4">
    <source>
        <dbReference type="ARBA" id="ARBA00023159"/>
    </source>
</evidence>
<reference evidence="7 8" key="1">
    <citation type="submission" date="2023-04" db="EMBL/GenBank/DDBJ databases">
        <title>A novel bacteria isolated from coastal sediment.</title>
        <authorList>
            <person name="Liu X.-J."/>
            <person name="Du Z.-J."/>
        </authorList>
    </citation>
    <scope>NUCLEOTIDE SEQUENCE [LARGE SCALE GENOMIC DNA]</scope>
    <source>
        <strain evidence="7 8">SDUM461003</strain>
    </source>
</reference>
<keyword evidence="1" id="KW-0963">Cytoplasm</keyword>
<dbReference type="Pfam" id="PF12833">
    <property type="entry name" value="HTH_18"/>
    <property type="match status" value="1"/>
</dbReference>